<dbReference type="EMBL" id="CP128399">
    <property type="protein sequence ID" value="WJW67506.1"/>
    <property type="molecule type" value="Genomic_DNA"/>
</dbReference>
<accession>A0A8T7M3A9</accession>
<dbReference type="SUPFAM" id="SSF51445">
    <property type="entry name" value="(Trans)glycosidases"/>
    <property type="match status" value="1"/>
</dbReference>
<dbReference type="EMBL" id="JACATZ010000001">
    <property type="protein sequence ID" value="NWJ45635.1"/>
    <property type="molecule type" value="Genomic_DNA"/>
</dbReference>
<reference evidence="4" key="2">
    <citation type="journal article" date="2024" name="Nature">
        <title>Anoxygenic phototroph of the Chloroflexota uses a type I reaction centre.</title>
        <authorList>
            <person name="Tsuji J.M."/>
            <person name="Shaw N.A."/>
            <person name="Nagashima S."/>
            <person name="Venkiteswaran J.J."/>
            <person name="Schiff S.L."/>
            <person name="Watanabe T."/>
            <person name="Fukui M."/>
            <person name="Hanada S."/>
            <person name="Tank M."/>
            <person name="Neufeld J.D."/>
        </authorList>
    </citation>
    <scope>NUCLEOTIDE SEQUENCE</scope>
    <source>
        <strain evidence="4">L227-S17</strain>
    </source>
</reference>
<evidence type="ECO:0000313" key="3">
    <source>
        <dbReference type="EMBL" id="NWJ45635.1"/>
    </source>
</evidence>
<keyword evidence="2 4" id="KW-0326">Glycosidase</keyword>
<dbReference type="RefSeq" id="WP_341469399.1">
    <property type="nucleotide sequence ID" value="NZ_CP128399.1"/>
</dbReference>
<dbReference type="GO" id="GO:0004557">
    <property type="term" value="F:alpha-galactosidase activity"/>
    <property type="evidence" value="ECO:0007669"/>
    <property type="project" value="UniProtKB-EC"/>
</dbReference>
<dbReference type="Pfam" id="PF02065">
    <property type="entry name" value="Melibiase"/>
    <property type="match status" value="1"/>
</dbReference>
<sequence>MWQLFLMLSIPAILVMLGFYLLPSLASEQRERSTPRDALSNDAGYLVRGTPIVLDSAGRSNYPTASYSYEIFYTPWQRLDSPINSGKVQRAYTFGNNPGPAFLEQYHSDNQNLKMVQYWEKGRMQLENDSTASIVIAPLAYELISGQVRMGDKETLQLAGCDTHIYGEVSSDNPAPTYKSLSSVTSLKPGTNRAEKQVGLTVNATLNQAGEVGSGSDEGLAIYNVKNVNFVEQAGHNIPNVFWDFLNRSGTISQNGVNTTERLYNWSQQFGTPLSEPYWIKALINQRNQDILIQVFENQILIYNPSAKPELRVDTANIGQHYYEWRYAGNQFISDTTQNIKAQGAATTTTGARLIIGNESIMRIITIENGHMSRNMLINRLNGQVYADLKPFVNMSGFSIGLEGQNQVAYQINGDQFSLTGFNMPVWNDTEKELVLNGQISFLGATLQLKLFYRALAGQNFIEKWVQLAPNDKLKDFRVRFATIEDSQVDKSLSPAAPTPEEDTIPMLVPVEKTSSVPGGAIFTDLMVHESGDGGLYFFSATPLGGEYATNRRLTVMQEDNQSLGDGFISGKAVLGVYTGRVDLGYKRFSQYLQNYYSKIGTKWQPVWYSTWYPFTTQINQDIVNTQFEKIKDLGFYDVLHLDAGWEGGMPLQADPQKFPQGLKPLADKTAALGMGLGIWINPFSNGYSKYVYYTDLYRTHPEWRLKDTEQQIEGKPYASGKYGVNTDYYFYVRERLIDLVKNYNVKVIYWDGADWNIPDSEVPNLTEDQRRVERIKGLKRLSALADELRAIRPELVIVAWNSTVNVHLLGAVEQLQLSDKWDLPLGQSEITRLQQFYSATYHIPYYAIWGDWYSISYRENSDNNLAKAPQELIYAEASMIGTGAFNAGASLDLTKAPQDLLDYIKKLFTWRKRFEPYFKVYQHLLDFPSDSQIFGEGHVINGKGFIILNNPTTQEVQTTLPLSAPELELDPNHSYRLFDWSSLTGAQEKGEAKPGEGVAINIPPRSVKIIGIEIEGWLN</sequence>
<dbReference type="InterPro" id="IPR017853">
    <property type="entry name" value="GH"/>
</dbReference>
<proteinExistence type="predicted"/>
<dbReference type="InterPro" id="IPR013785">
    <property type="entry name" value="Aldolase_TIM"/>
</dbReference>
<evidence type="ECO:0000313" key="6">
    <source>
        <dbReference type="Proteomes" id="UP001431572"/>
    </source>
</evidence>
<dbReference type="Proteomes" id="UP001431572">
    <property type="component" value="Chromosome 1"/>
</dbReference>
<dbReference type="PANTHER" id="PTHR43053:SF3">
    <property type="entry name" value="ALPHA-GALACTOSIDASE C-RELATED"/>
    <property type="match status" value="1"/>
</dbReference>
<reference evidence="3 5" key="1">
    <citation type="submission" date="2020-06" db="EMBL/GenBank/DDBJ databases">
        <title>Anoxygenic phototrophic Chloroflexota member uses a Type I reaction center.</title>
        <authorList>
            <person name="Tsuji J.M."/>
            <person name="Shaw N.A."/>
            <person name="Nagashima S."/>
            <person name="Venkiteswaran J."/>
            <person name="Schiff S.L."/>
            <person name="Hanada S."/>
            <person name="Tank M."/>
            <person name="Neufeld J.D."/>
        </authorList>
    </citation>
    <scope>NUCLEOTIDE SEQUENCE [LARGE SCALE GENOMIC DNA]</scope>
    <source>
        <strain evidence="3">L227-S17</strain>
    </source>
</reference>
<dbReference type="PANTHER" id="PTHR43053">
    <property type="entry name" value="GLYCOSIDASE FAMILY 31"/>
    <property type="match status" value="1"/>
</dbReference>
<keyword evidence="1 4" id="KW-0378">Hydrolase</keyword>
<dbReference type="AlphaFoldDB" id="A0A8T7M3A9"/>
<organism evidence="3 5">
    <name type="scientific">Candidatus Chlorohelix allophototropha</name>
    <dbReference type="NCBI Taxonomy" id="3003348"/>
    <lineage>
        <taxon>Bacteria</taxon>
        <taxon>Bacillati</taxon>
        <taxon>Chloroflexota</taxon>
        <taxon>Chloroflexia</taxon>
        <taxon>Candidatus Chloroheliales</taxon>
        <taxon>Candidatus Chloroheliaceae</taxon>
        <taxon>Candidatus Chlorohelix</taxon>
    </lineage>
</organism>
<dbReference type="Proteomes" id="UP000521676">
    <property type="component" value="Unassembled WGS sequence"/>
</dbReference>
<evidence type="ECO:0000256" key="1">
    <source>
        <dbReference type="ARBA" id="ARBA00022801"/>
    </source>
</evidence>
<dbReference type="Gene3D" id="3.20.20.70">
    <property type="entry name" value="Aldolase class I"/>
    <property type="match status" value="1"/>
</dbReference>
<keyword evidence="6" id="KW-1185">Reference proteome</keyword>
<evidence type="ECO:0000313" key="5">
    <source>
        <dbReference type="Proteomes" id="UP000521676"/>
    </source>
</evidence>
<evidence type="ECO:0000313" key="4">
    <source>
        <dbReference type="EMBL" id="WJW67506.1"/>
    </source>
</evidence>
<dbReference type="EC" id="3.2.1.22" evidence="4"/>
<gene>
    <name evidence="3" type="ORF">HXX08_07130</name>
    <name evidence="4" type="ORF">OZ401_000772</name>
</gene>
<name>A0A8T7M3A9_9CHLR</name>
<protein>
    <submittedName>
        <fullName evidence="3">Alpha-galactosidase</fullName>
        <ecNumber evidence="4">3.2.1.22</ecNumber>
    </submittedName>
</protein>
<dbReference type="InterPro" id="IPR050985">
    <property type="entry name" value="Alpha-glycosidase_related"/>
</dbReference>
<evidence type="ECO:0000256" key="2">
    <source>
        <dbReference type="ARBA" id="ARBA00023295"/>
    </source>
</evidence>